<dbReference type="GO" id="GO:0005576">
    <property type="term" value="C:extracellular region"/>
    <property type="evidence" value="ECO:0007669"/>
    <property type="project" value="UniProtKB-SubCell"/>
</dbReference>
<feature type="compositionally biased region" description="Gly residues" evidence="3">
    <location>
        <begin position="269"/>
        <end position="290"/>
    </location>
</feature>
<reference evidence="5 6" key="1">
    <citation type="submission" date="2018-01" db="EMBL/GenBank/DDBJ databases">
        <title>Genomic Encyclopedia of Archaeal and Bacterial Type Strains, Phase II (KMG-II): from individual species to whole genera.</title>
        <authorList>
            <person name="Goeker M."/>
        </authorList>
    </citation>
    <scope>NUCLEOTIDE SEQUENCE [LARGE SCALE GENOMIC DNA]</scope>
    <source>
        <strain evidence="5 6">DSM 12048</strain>
    </source>
</reference>
<evidence type="ECO:0000256" key="1">
    <source>
        <dbReference type="ARBA" id="ARBA00004613"/>
    </source>
</evidence>
<dbReference type="InterPro" id="IPR028992">
    <property type="entry name" value="Hedgehog/Intein_dom"/>
</dbReference>
<dbReference type="EMBL" id="PRDS01000006">
    <property type="protein sequence ID" value="PPB80198.1"/>
    <property type="molecule type" value="Genomic_DNA"/>
</dbReference>
<dbReference type="InterPro" id="IPR018511">
    <property type="entry name" value="Hemolysin-typ_Ca-bd_CS"/>
</dbReference>
<feature type="domain" description="Hedgehog/Intein (Hint)" evidence="4">
    <location>
        <begin position="420"/>
        <end position="566"/>
    </location>
</feature>
<evidence type="ECO:0000259" key="4">
    <source>
        <dbReference type="Pfam" id="PF13403"/>
    </source>
</evidence>
<dbReference type="Proteomes" id="UP000239736">
    <property type="component" value="Unassembled WGS sequence"/>
</dbReference>
<evidence type="ECO:0000313" key="6">
    <source>
        <dbReference type="Proteomes" id="UP000239736"/>
    </source>
</evidence>
<name>A0A2S5JFQ8_9RHOB</name>
<protein>
    <submittedName>
        <fullName evidence="5">Ca2+-binding RTX toxin-like protein</fullName>
    </submittedName>
</protein>
<evidence type="ECO:0000256" key="2">
    <source>
        <dbReference type="ARBA" id="ARBA00022525"/>
    </source>
</evidence>
<accession>A0A2S5JFQ8</accession>
<dbReference type="GO" id="GO:0016539">
    <property type="term" value="P:intein-mediated protein splicing"/>
    <property type="evidence" value="ECO:0007669"/>
    <property type="project" value="InterPro"/>
</dbReference>
<dbReference type="PANTHER" id="PTHR38340">
    <property type="entry name" value="S-LAYER PROTEIN"/>
    <property type="match status" value="1"/>
</dbReference>
<dbReference type="PROSITE" id="PS50817">
    <property type="entry name" value="INTEIN_N_TER"/>
    <property type="match status" value="1"/>
</dbReference>
<dbReference type="InterPro" id="IPR050557">
    <property type="entry name" value="RTX_toxin/Mannuronan_C5-epim"/>
</dbReference>
<dbReference type="AlphaFoldDB" id="A0A2S5JFQ8"/>
<dbReference type="InterPro" id="IPR036844">
    <property type="entry name" value="Hint_dom_sf"/>
</dbReference>
<gene>
    <name evidence="5" type="ORF">LV82_02070</name>
</gene>
<dbReference type="PRINTS" id="PR00313">
    <property type="entry name" value="CABNDNGRPT"/>
</dbReference>
<dbReference type="SUPFAM" id="SSF51120">
    <property type="entry name" value="beta-Roll"/>
    <property type="match status" value="2"/>
</dbReference>
<organism evidence="5 6">
    <name type="scientific">Albidovulum inexpectatum</name>
    <dbReference type="NCBI Taxonomy" id="196587"/>
    <lineage>
        <taxon>Bacteria</taxon>
        <taxon>Pseudomonadati</taxon>
        <taxon>Pseudomonadota</taxon>
        <taxon>Alphaproteobacteria</taxon>
        <taxon>Rhodobacterales</taxon>
        <taxon>Paracoccaceae</taxon>
        <taxon>Albidovulum</taxon>
    </lineage>
</organism>
<dbReference type="InterPro" id="IPR006141">
    <property type="entry name" value="Intein_N"/>
</dbReference>
<dbReference type="PROSITE" id="PS00330">
    <property type="entry name" value="HEMOLYSIN_CALCIUM"/>
    <property type="match status" value="7"/>
</dbReference>
<evidence type="ECO:0000256" key="3">
    <source>
        <dbReference type="SAM" id="MobiDB-lite"/>
    </source>
</evidence>
<dbReference type="SUPFAM" id="SSF51294">
    <property type="entry name" value="Hedgehog/intein (Hint) domain"/>
    <property type="match status" value="1"/>
</dbReference>
<dbReference type="PANTHER" id="PTHR38340:SF1">
    <property type="entry name" value="S-LAYER PROTEIN"/>
    <property type="match status" value="1"/>
</dbReference>
<dbReference type="InterPro" id="IPR011049">
    <property type="entry name" value="Serralysin-like_metalloprot_C"/>
</dbReference>
<evidence type="ECO:0000313" key="5">
    <source>
        <dbReference type="EMBL" id="PPB80198.1"/>
    </source>
</evidence>
<keyword evidence="2" id="KW-0964">Secreted</keyword>
<feature type="region of interest" description="Disordered" evidence="3">
    <location>
        <begin position="261"/>
        <end position="320"/>
    </location>
</feature>
<dbReference type="Pfam" id="PF00353">
    <property type="entry name" value="HemolysinCabind"/>
    <property type="match status" value="4"/>
</dbReference>
<sequence>MPTTFKWIYLGTGPSIDPTEGNTQAENASSLVGRTFGTSTDPLYGRITSATMVNNDNDTWLDQNNNSSNDQFITDIGNGSQTFTFDGTSVYNATLTYADGTTQTVTAVIAQDTNGNLFLAPESQSGNFDSADTAAYEAKPIVSITLNSLVGNNYVGMSIDRVFTGFDDGFIEGTSGDDLIDANYVEPISNGTDKIDNGDGLSSATTGWNDDQVRAGAGNDTVIAGSGDDWVDGGGNNDSILGGAGNDTLLGGIGNDTIDGGSGNDSIDGGDGNDSLLGGGGRDTILGGAGSDSIDGGNSHDSIDGGDGDDSLLGGSGNDTLLGGAGGDTIDGGAGNDNLTGGLGSDRFVGLGAGDTVDGSEDPDNSDNDVLDLFGSGWTKANTNIIFSGPSKENGTVEFLDSNGNVIGTLSFSNIETVVPCFTPGTMIATDRGDVAVEDLHVGDRVLTLDHGYQPIRWIGQKTLTGADLRMAPNLRPVLIRRGALGSNRPLRDMRLSPQHRVLIACPEAELATGEPQLLAPAIQLVGQPGISQETPSDGVTYIHLLFDRHEIVLSEGIWSESFQPGQATLSDMDDDQRAELLALFPELGTLAIASYPAARPTTRRYELRAILKMTRTGGKNEAFPGMEFCPDDTGDRGVLHAGTGNRRSSAKPRRAA</sequence>
<comment type="subcellular location">
    <subcellularLocation>
        <location evidence="1">Secreted</location>
    </subcellularLocation>
</comment>
<dbReference type="GO" id="GO:0005509">
    <property type="term" value="F:calcium ion binding"/>
    <property type="evidence" value="ECO:0007669"/>
    <property type="project" value="InterPro"/>
</dbReference>
<keyword evidence="6" id="KW-1185">Reference proteome</keyword>
<dbReference type="Gene3D" id="2.170.16.10">
    <property type="entry name" value="Hedgehog/Intein (Hint) domain"/>
    <property type="match status" value="1"/>
</dbReference>
<dbReference type="InterPro" id="IPR001343">
    <property type="entry name" value="Hemolysn_Ca-bd"/>
</dbReference>
<feature type="region of interest" description="Disordered" evidence="3">
    <location>
        <begin position="633"/>
        <end position="657"/>
    </location>
</feature>
<dbReference type="Gene3D" id="2.150.10.10">
    <property type="entry name" value="Serralysin-like metalloprotease, C-terminal"/>
    <property type="match status" value="2"/>
</dbReference>
<comment type="caution">
    <text evidence="5">The sequence shown here is derived from an EMBL/GenBank/DDBJ whole genome shotgun (WGS) entry which is preliminary data.</text>
</comment>
<proteinExistence type="predicted"/>
<dbReference type="RefSeq" id="WP_245873139.1">
    <property type="nucleotide sequence ID" value="NZ_PRDS01000006.1"/>
</dbReference>
<dbReference type="Pfam" id="PF13403">
    <property type="entry name" value="Hint_2"/>
    <property type="match status" value="1"/>
</dbReference>
<feature type="compositionally biased region" description="Low complexity" evidence="3">
    <location>
        <begin position="291"/>
        <end position="300"/>
    </location>
</feature>